<dbReference type="Pfam" id="PF09994">
    <property type="entry name" value="T6SS_Tle1-like_cat"/>
    <property type="match status" value="1"/>
</dbReference>
<protein>
    <recommendedName>
        <fullName evidence="2">T6SS Phospholipase effector Tle1-like catalytic domain-containing protein</fullName>
    </recommendedName>
</protein>
<feature type="compositionally biased region" description="Low complexity" evidence="1">
    <location>
        <begin position="11"/>
        <end position="23"/>
    </location>
</feature>
<evidence type="ECO:0000259" key="2">
    <source>
        <dbReference type="Pfam" id="PF09994"/>
    </source>
</evidence>
<proteinExistence type="predicted"/>
<feature type="compositionally biased region" description="Polar residues" evidence="1">
    <location>
        <begin position="32"/>
        <end position="50"/>
    </location>
</feature>
<dbReference type="InterPro" id="IPR018712">
    <property type="entry name" value="Tle1-like_cat"/>
</dbReference>
<dbReference type="PANTHER" id="PTHR33840">
    <property type="match status" value="1"/>
</dbReference>
<feature type="region of interest" description="Disordered" evidence="1">
    <location>
        <begin position="1"/>
        <end position="72"/>
    </location>
</feature>
<organism evidence="3 4">
    <name type="scientific">Arthrobotrys musiformis</name>
    <dbReference type="NCBI Taxonomy" id="47236"/>
    <lineage>
        <taxon>Eukaryota</taxon>
        <taxon>Fungi</taxon>
        <taxon>Dikarya</taxon>
        <taxon>Ascomycota</taxon>
        <taxon>Pezizomycotina</taxon>
        <taxon>Orbiliomycetes</taxon>
        <taxon>Orbiliales</taxon>
        <taxon>Orbiliaceae</taxon>
        <taxon>Arthrobotrys</taxon>
    </lineage>
</organism>
<evidence type="ECO:0000313" key="4">
    <source>
        <dbReference type="Proteomes" id="UP001370758"/>
    </source>
</evidence>
<feature type="domain" description="T6SS Phospholipase effector Tle1-like catalytic" evidence="2">
    <location>
        <begin position="90"/>
        <end position="353"/>
    </location>
</feature>
<dbReference type="PANTHER" id="PTHR33840:SF1">
    <property type="entry name" value="TLE1 PHOSPHOLIPASE DOMAIN-CONTAINING PROTEIN"/>
    <property type="match status" value="1"/>
</dbReference>
<name>A0AAV9WB33_9PEZI</name>
<dbReference type="EMBL" id="JAVHJL010000004">
    <property type="protein sequence ID" value="KAK6504726.1"/>
    <property type="molecule type" value="Genomic_DNA"/>
</dbReference>
<accession>A0AAV9WB33</accession>
<keyword evidence="4" id="KW-1185">Reference proteome</keyword>
<comment type="caution">
    <text evidence="3">The sequence shown here is derived from an EMBL/GenBank/DDBJ whole genome shotgun (WGS) entry which is preliminary data.</text>
</comment>
<dbReference type="AlphaFoldDB" id="A0AAV9WB33"/>
<evidence type="ECO:0000256" key="1">
    <source>
        <dbReference type="SAM" id="MobiDB-lite"/>
    </source>
</evidence>
<dbReference type="Proteomes" id="UP001370758">
    <property type="component" value="Unassembled WGS sequence"/>
</dbReference>
<evidence type="ECO:0000313" key="3">
    <source>
        <dbReference type="EMBL" id="KAK6504726.1"/>
    </source>
</evidence>
<gene>
    <name evidence="3" type="ORF">TWF481_006665</name>
</gene>
<sequence length="809" mass="91093">MAMDIPLRQMSAGASASVPGASAHLQDRISREATSPSLDSTASEASLSDTTETHNCKSRLNRAPKQEGSVEESINNTELDENDIIKKAKRRLFVCVDGTWKNASNKAGPLTNVARFARSVDRYSDEGSEGLVQQIVYYSGGVGTHSALPPVSRGWFGVTGAGLEEIILSSYTFLCNNYNFDRDVRASEIILVGYSRGAFAVRCLADLISQIGLLRRKYLGFLPEFFKRWMETKDPEARKEMRSDILSGPKLSSSVKITALCEWDPVSAIGVTGRNWRKRFSFVKDEIPLVVTSVFTAVAIHERRRSFKPMLWKSVAGENTKVTQRAFLGCHGDVGGGNRDAALSTISLLWMISNLRPRVEFDMGALFEMFDIRPSPPGKGVGGTEFQAVNLIYSEGAINESLKRYWWVLHKLTLGWYGRDRGILQNQTQGLPVAIHWTVKELYKSRQRTTVRDLWGQHTSNMESTALRNQFRYELKRRWPTRMLQWLCIKEADNTAKNIKNSATTKMILEPDDYEKDLWEAWFRACDDWDTNFGDETDAEAELKILGKWRRPIGEWSETLMVGCGSERHEQERIEENAIAIEVCQILEMRYLLNALESPGSAPRRATDPALSFDNLESAIDRATICLDSLGRRCSRGDQKLERHTKEIKEIKGLGAISLELLTNPHTSGQMQIEGEQPGTFRSLGRKALKYCATLIQELEYLLEMDPEVNVGYPHLGPRPEDGEVLSFLFNYIDVIVKREFNGRRWSGGEELEVEIGGLVKGAKALRTMATEIARATMVPRTSKLDIEKSFIGLNQSIRDKYITPLAQT</sequence>
<reference evidence="3 4" key="1">
    <citation type="submission" date="2023-08" db="EMBL/GenBank/DDBJ databases">
        <authorList>
            <person name="Palmer J.M."/>
        </authorList>
    </citation>
    <scope>NUCLEOTIDE SEQUENCE [LARGE SCALE GENOMIC DNA]</scope>
    <source>
        <strain evidence="3 4">TWF481</strain>
    </source>
</reference>